<dbReference type="GO" id="GO:0003700">
    <property type="term" value="F:DNA-binding transcription factor activity"/>
    <property type="evidence" value="ECO:0007669"/>
    <property type="project" value="InterPro"/>
</dbReference>
<keyword evidence="1" id="KW-0805">Transcription regulation</keyword>
<evidence type="ECO:0000256" key="2">
    <source>
        <dbReference type="ARBA" id="ARBA00023125"/>
    </source>
</evidence>
<organism evidence="5 6">
    <name type="scientific">Melioribacter roseus (strain DSM 23840 / JCM 17771 / VKM B-2668 / P3M-2)</name>
    <dbReference type="NCBI Taxonomy" id="1191523"/>
    <lineage>
        <taxon>Bacteria</taxon>
        <taxon>Pseudomonadati</taxon>
        <taxon>Ignavibacteriota</taxon>
        <taxon>Ignavibacteria</taxon>
        <taxon>Ignavibacteriales</taxon>
        <taxon>Melioribacteraceae</taxon>
        <taxon>Melioribacter</taxon>
    </lineage>
</organism>
<evidence type="ECO:0000256" key="1">
    <source>
        <dbReference type="ARBA" id="ARBA00023015"/>
    </source>
</evidence>
<accession>I6ZZ43</accession>
<evidence type="ECO:0000313" key="6">
    <source>
        <dbReference type="Proteomes" id="UP000009011"/>
    </source>
</evidence>
<dbReference type="InterPro" id="IPR001845">
    <property type="entry name" value="HTH_ArsR_DNA-bd_dom"/>
</dbReference>
<dbReference type="CDD" id="cd00090">
    <property type="entry name" value="HTH_ARSR"/>
    <property type="match status" value="1"/>
</dbReference>
<keyword evidence="2" id="KW-0238">DNA-binding</keyword>
<dbReference type="InterPro" id="IPR051081">
    <property type="entry name" value="HTH_MetalResp_TranReg"/>
</dbReference>
<dbReference type="GO" id="GO:0003677">
    <property type="term" value="F:DNA binding"/>
    <property type="evidence" value="ECO:0007669"/>
    <property type="project" value="UniProtKB-KW"/>
</dbReference>
<dbReference type="eggNOG" id="COG0640">
    <property type="taxonomic scope" value="Bacteria"/>
</dbReference>
<dbReference type="NCBIfam" id="NF033788">
    <property type="entry name" value="HTH_metalloreg"/>
    <property type="match status" value="1"/>
</dbReference>
<dbReference type="Proteomes" id="UP000009011">
    <property type="component" value="Chromosome"/>
</dbReference>
<reference evidence="5 6" key="1">
    <citation type="journal article" date="2013" name="PLoS ONE">
        <title>Genomic analysis of Melioribacter roseus, facultatively anaerobic organotrophic bacterium representing a novel deep lineage within Bacteriodetes/Chlorobi group.</title>
        <authorList>
            <person name="Kadnikov V.V."/>
            <person name="Mardanov A.V."/>
            <person name="Podosokorskaya O.A."/>
            <person name="Gavrilov S.N."/>
            <person name="Kublanov I.V."/>
            <person name="Beletsky A.V."/>
            <person name="Bonch-Osmolovskaya E.A."/>
            <person name="Ravin N.V."/>
        </authorList>
    </citation>
    <scope>NUCLEOTIDE SEQUENCE [LARGE SCALE GENOMIC DNA]</scope>
    <source>
        <strain evidence="6">JCM 17771 / P3M-2</strain>
    </source>
</reference>
<proteinExistence type="predicted"/>
<evidence type="ECO:0000256" key="3">
    <source>
        <dbReference type="ARBA" id="ARBA00023163"/>
    </source>
</evidence>
<dbReference type="KEGG" id="mro:MROS_1043"/>
<dbReference type="STRING" id="1191523.MROS_1043"/>
<evidence type="ECO:0000259" key="4">
    <source>
        <dbReference type="PROSITE" id="PS50987"/>
    </source>
</evidence>
<dbReference type="SMART" id="SM00418">
    <property type="entry name" value="HTH_ARSR"/>
    <property type="match status" value="1"/>
</dbReference>
<feature type="domain" description="HTH arsR-type" evidence="4">
    <location>
        <begin position="25"/>
        <end position="120"/>
    </location>
</feature>
<keyword evidence="3" id="KW-0804">Transcription</keyword>
<dbReference type="Pfam" id="PF01022">
    <property type="entry name" value="HTH_5"/>
    <property type="match status" value="1"/>
</dbReference>
<evidence type="ECO:0000313" key="5">
    <source>
        <dbReference type="EMBL" id="AFN74283.1"/>
    </source>
</evidence>
<dbReference type="PROSITE" id="PS50987">
    <property type="entry name" value="HTH_ARSR_2"/>
    <property type="match status" value="1"/>
</dbReference>
<dbReference type="AlphaFoldDB" id="I6ZZ43"/>
<dbReference type="InterPro" id="IPR036390">
    <property type="entry name" value="WH_DNA-bd_sf"/>
</dbReference>
<dbReference type="InterPro" id="IPR011991">
    <property type="entry name" value="ArsR-like_HTH"/>
</dbReference>
<sequence>MTLKIFIVYLRLTIGGIMAFSKKENFSDEEVWLADVAKALSHPARLKILKFLNKMDSCMVGSIVEHLPLAQSTVSQHLKELKRVGLIDGEIDGPKICYCVNKKKLQRAKKQFDKLFSATGCC</sequence>
<dbReference type="PANTHER" id="PTHR33154">
    <property type="entry name" value="TRANSCRIPTIONAL REGULATOR, ARSR FAMILY"/>
    <property type="match status" value="1"/>
</dbReference>
<dbReference type="SUPFAM" id="SSF46785">
    <property type="entry name" value="Winged helix' DNA-binding domain"/>
    <property type="match status" value="1"/>
</dbReference>
<dbReference type="PRINTS" id="PR00778">
    <property type="entry name" value="HTHARSR"/>
</dbReference>
<gene>
    <name evidence="5" type="ordered locus">MROS_1043</name>
</gene>
<dbReference type="EMBL" id="CP003557">
    <property type="protein sequence ID" value="AFN74283.1"/>
    <property type="molecule type" value="Genomic_DNA"/>
</dbReference>
<protein>
    <submittedName>
        <fullName evidence="5">Transcriptional regulator, ArsR family</fullName>
    </submittedName>
</protein>
<keyword evidence="6" id="KW-1185">Reference proteome</keyword>
<name>I6ZZ43_MELRP</name>
<dbReference type="PANTHER" id="PTHR33154:SF15">
    <property type="entry name" value="REGULATORY PROTEIN ARSR"/>
    <property type="match status" value="1"/>
</dbReference>
<dbReference type="Gene3D" id="1.10.10.10">
    <property type="entry name" value="Winged helix-like DNA-binding domain superfamily/Winged helix DNA-binding domain"/>
    <property type="match status" value="1"/>
</dbReference>
<dbReference type="InterPro" id="IPR036388">
    <property type="entry name" value="WH-like_DNA-bd_sf"/>
</dbReference>
<dbReference type="HOGENOM" id="CLU_097806_3_2_10"/>